<reference evidence="3" key="1">
    <citation type="submission" date="2018-11" db="EMBL/GenBank/DDBJ databases">
        <title>Shewanella sp. M2.</title>
        <authorList>
            <person name="Hwang Y.J."/>
            <person name="Hwang C.Y."/>
        </authorList>
    </citation>
    <scope>NUCLEOTIDE SEQUENCE [LARGE SCALE GENOMIC DNA]</scope>
    <source>
        <strain evidence="3">LMG 19866</strain>
    </source>
</reference>
<feature type="domain" description="DUF4240" evidence="1">
    <location>
        <begin position="1"/>
        <end position="127"/>
    </location>
</feature>
<proteinExistence type="predicted"/>
<dbReference type="Proteomes" id="UP000278035">
    <property type="component" value="Chromosome"/>
</dbReference>
<gene>
    <name evidence="2" type="ORF">EGC82_19490</name>
</gene>
<dbReference type="OrthoDB" id="6200718at2"/>
<accession>A0A3G8LYA9</accession>
<sequence length="169" mass="19493">MTETHFWALVTREQPEQSSADLALSLRQQLENLDDEALTAFDKMLGQQLRRSYLWSVWGAAYIVTGCDSDDGFTEFRCFLLSLGQQWYDKVITNPDCLGDLEHWPLVDDYAYPFVEDYDLIAGQVYEDRRGTELPFLPSGQSTPQGKKFSTKPKVMRQTYPLLSARFPF</sequence>
<dbReference type="RefSeq" id="WP_124732224.1">
    <property type="nucleotide sequence ID" value="NZ_CBCSKC010000014.1"/>
</dbReference>
<dbReference type="EMBL" id="CP034015">
    <property type="protein sequence ID" value="AZG74743.1"/>
    <property type="molecule type" value="Genomic_DNA"/>
</dbReference>
<dbReference type="AlphaFoldDB" id="A0A3G8LYA9"/>
<keyword evidence="3" id="KW-1185">Reference proteome</keyword>
<organism evidence="2 3">
    <name type="scientific">Shewanella livingstonensis</name>
    <dbReference type="NCBI Taxonomy" id="150120"/>
    <lineage>
        <taxon>Bacteria</taxon>
        <taxon>Pseudomonadati</taxon>
        <taxon>Pseudomonadota</taxon>
        <taxon>Gammaproteobacteria</taxon>
        <taxon>Alteromonadales</taxon>
        <taxon>Shewanellaceae</taxon>
        <taxon>Shewanella</taxon>
    </lineage>
</organism>
<evidence type="ECO:0000259" key="1">
    <source>
        <dbReference type="Pfam" id="PF14024"/>
    </source>
</evidence>
<evidence type="ECO:0000313" key="3">
    <source>
        <dbReference type="Proteomes" id="UP000278035"/>
    </source>
</evidence>
<evidence type="ECO:0000313" key="2">
    <source>
        <dbReference type="EMBL" id="AZG74743.1"/>
    </source>
</evidence>
<dbReference type="KEGG" id="slj:EGC82_19490"/>
<dbReference type="Pfam" id="PF14024">
    <property type="entry name" value="DUF4240"/>
    <property type="match status" value="1"/>
</dbReference>
<name>A0A3G8LYA9_9GAMM</name>
<dbReference type="InterPro" id="IPR025334">
    <property type="entry name" value="DUF4240"/>
</dbReference>
<protein>
    <submittedName>
        <fullName evidence="2">DUF4240 domain-containing protein</fullName>
    </submittedName>
</protein>